<reference evidence="5 6" key="1">
    <citation type="submission" date="2024-02" db="EMBL/GenBank/DDBJ databases">
        <title>FIRST GENOME SEQUENCES OF Leishmania (Viannia) shawi, Leishmania (Viannia) lindenbergi AND Leishmania (Viannia) utingensis.</title>
        <authorList>
            <person name="Resadore F."/>
            <person name="Custodio M.G.F."/>
            <person name="Boite M.C."/>
            <person name="Cupolillo E."/>
            <person name="Ferreira G.E.M."/>
        </authorList>
    </citation>
    <scope>NUCLEOTIDE SEQUENCE [LARGE SCALE GENOMIC DNA]</scope>
    <source>
        <strain evidence="5 6">ITUB/BR/1977/M4964</strain>
    </source>
</reference>
<dbReference type="InterPro" id="IPR032675">
    <property type="entry name" value="LRR_dom_sf"/>
</dbReference>
<keyword evidence="6" id="KW-1185">Reference proteome</keyword>
<comment type="caution">
    <text evidence="5">The sequence shown here is derived from an EMBL/GenBank/DDBJ whole genome shotgun (WGS) entry which is preliminary data.</text>
</comment>
<protein>
    <recommendedName>
        <fullName evidence="7">Surface antigen protein 2</fullName>
    </recommendedName>
</protein>
<evidence type="ECO:0008006" key="7">
    <source>
        <dbReference type="Google" id="ProtNLM"/>
    </source>
</evidence>
<evidence type="ECO:0000313" key="5">
    <source>
        <dbReference type="EMBL" id="KAL0498565.1"/>
    </source>
</evidence>
<keyword evidence="3" id="KW-1133">Transmembrane helix</keyword>
<dbReference type="PANTHER" id="PTHR48059:SF30">
    <property type="entry name" value="OS06G0587000 PROTEIN"/>
    <property type="match status" value="1"/>
</dbReference>
<dbReference type="Proteomes" id="UP001482455">
    <property type="component" value="Unassembled WGS sequence"/>
</dbReference>
<evidence type="ECO:0000313" key="6">
    <source>
        <dbReference type="Proteomes" id="UP001482455"/>
    </source>
</evidence>
<comment type="subcellular location">
    <subcellularLocation>
        <location evidence="1">Cell envelope</location>
    </subcellularLocation>
</comment>
<dbReference type="EMBL" id="JBAMZL010000033">
    <property type="protein sequence ID" value="KAL0498565.1"/>
    <property type="molecule type" value="Genomic_DNA"/>
</dbReference>
<keyword evidence="4" id="KW-0732">Signal</keyword>
<sequence length="464" mass="48468">MARSSFRVGLIALFAAAALLFTFAAPVARATVVSPWDTMKDRAFVGNLANGARASFALSAEERRNTLKVMQAFAAALPSLGWTGDDFCTWNGVSCFDSNVTFVAAGTAAAGTLPEMPDDVDYSKVKIDQIDIFNMKTDVTGTLPSSWGKLSEVRLINLAYTSISGTLPASWASMSSLKSLALSSTGISGTLPAAWGSMPALEVLTLSTTQITGTLPEEWSTMPSVQRIHIQRGKLYGPFPASWAQMPSLERLALQTNDFCGCLPASWLSSTTLMVGVDSRHRKADCATASPCPETTTTTTMEPAPTTTTTTTMEPAPTTTTTTTMEPAPTTTTTTTTMEPAPTTTTTTMEPATTTMEPAPTTTTTTMEPAPTTTTTTMEPASSSSSPATTARPTSSPSDCYVPNCVSCDPNNSIRCNTCCKGYTLTAIGVCIKRGCADAAALPVGTVGAALVSATVAMLSAMLV</sequence>
<evidence type="ECO:0000256" key="1">
    <source>
        <dbReference type="ARBA" id="ARBA00004196"/>
    </source>
</evidence>
<gene>
    <name evidence="5" type="ORF">Q4I30_006312</name>
</gene>
<proteinExistence type="predicted"/>
<name>A0AAW3A5R0_9TRYP</name>
<evidence type="ECO:0000256" key="2">
    <source>
        <dbReference type="SAM" id="MobiDB-lite"/>
    </source>
</evidence>
<feature type="transmembrane region" description="Helical" evidence="3">
    <location>
        <begin position="440"/>
        <end position="463"/>
    </location>
</feature>
<dbReference type="InterPro" id="IPR051848">
    <property type="entry name" value="PGIP"/>
</dbReference>
<keyword evidence="3" id="KW-0812">Transmembrane</keyword>
<evidence type="ECO:0000256" key="4">
    <source>
        <dbReference type="SAM" id="SignalP"/>
    </source>
</evidence>
<dbReference type="SUPFAM" id="SSF52058">
    <property type="entry name" value="L domain-like"/>
    <property type="match status" value="1"/>
</dbReference>
<evidence type="ECO:0000256" key="3">
    <source>
        <dbReference type="SAM" id="Phobius"/>
    </source>
</evidence>
<dbReference type="Gene3D" id="3.80.10.10">
    <property type="entry name" value="Ribonuclease Inhibitor"/>
    <property type="match status" value="1"/>
</dbReference>
<feature type="chain" id="PRO_5043531366" description="Surface antigen protein 2" evidence="4">
    <location>
        <begin position="31"/>
        <end position="464"/>
    </location>
</feature>
<dbReference type="AlphaFoldDB" id="A0AAW3A5R0"/>
<organism evidence="5 6">
    <name type="scientific">Leishmania utingensis</name>
    <dbReference type="NCBI Taxonomy" id="653362"/>
    <lineage>
        <taxon>Eukaryota</taxon>
        <taxon>Discoba</taxon>
        <taxon>Euglenozoa</taxon>
        <taxon>Kinetoplastea</taxon>
        <taxon>Metakinetoplastina</taxon>
        <taxon>Trypanosomatida</taxon>
        <taxon>Trypanosomatidae</taxon>
        <taxon>Leishmaniinae</taxon>
        <taxon>Leishmania</taxon>
    </lineage>
</organism>
<keyword evidence="3" id="KW-0472">Membrane</keyword>
<accession>A0AAW3A5R0</accession>
<feature type="region of interest" description="Disordered" evidence="2">
    <location>
        <begin position="292"/>
        <end position="398"/>
    </location>
</feature>
<dbReference type="PANTHER" id="PTHR48059">
    <property type="entry name" value="POLYGALACTURONASE INHIBITOR 1"/>
    <property type="match status" value="1"/>
</dbReference>
<feature type="signal peptide" evidence="4">
    <location>
        <begin position="1"/>
        <end position="30"/>
    </location>
</feature>